<evidence type="ECO:0000256" key="5">
    <source>
        <dbReference type="SAM" id="MobiDB-lite"/>
    </source>
</evidence>
<feature type="region of interest" description="Disordered" evidence="5">
    <location>
        <begin position="196"/>
        <end position="217"/>
    </location>
</feature>
<dbReference type="InterPro" id="IPR001841">
    <property type="entry name" value="Znf_RING"/>
</dbReference>
<dbReference type="Gene3D" id="3.30.40.10">
    <property type="entry name" value="Zinc/RING finger domain, C3HC4 (zinc finger)"/>
    <property type="match status" value="1"/>
</dbReference>
<dbReference type="InterPro" id="IPR003903">
    <property type="entry name" value="UIM_dom"/>
</dbReference>
<keyword evidence="2 4" id="KW-0863">Zinc-finger</keyword>
<sequence length="567" mass="60601">MPMNRAPNHQPVSNTLTFFSTSTLLLLHKPYFPKKPISAVIEMGFPEQDNKAPGNVHPNDPHPEFWKTYSGETVLTPPAESGQGIDQVDGAAFAAMHPHEPEQSQAYPVPGHPYIVLKEDPQGGLVIQEVEMTEPADYPPSPEPVPHNNEDLDIIEETQEVVPQTEKVAVDLALEASKAARKIELELEAQEEAELAKALAESTQTNKTDLEAQEEAELARALADSKLSNTAQEDADLEAALAESRAGLAAAEAREKEDIEKALAESRAGLADAEAKERDEIAKALAESKAEWEAGALSDKDYDNMLVDINLRAHTSKVEEAELMKAIEASYRSLNASGYDPDAEGAAGPSNARGGDEDAGGSSSSGLMGEGSSKADLEAKLEDLQGGKEEVDGEGDIVMAGALQPELPPCPPPTEQQTPEDGITPLLSSRPVIDNGLHSGTYIPTLGTLAPTGVAPGLFPQNPTEAPAQDLAFELAMNAIVEDADAEPISDKRKGKMKANPCQRCEEQSEVELKVCGHRFCMQCITDVRDRAEKTEKWASEGAGFVPCPVCEKGFPGRAIGAAVVRI</sequence>
<dbReference type="AlphaFoldDB" id="A0A3N4H8A5"/>
<dbReference type="Pfam" id="PF23625">
    <property type="entry name" value="UIM_2"/>
    <property type="match status" value="6"/>
</dbReference>
<evidence type="ECO:0000256" key="2">
    <source>
        <dbReference type="ARBA" id="ARBA00022771"/>
    </source>
</evidence>
<dbReference type="GO" id="GO:0008270">
    <property type="term" value="F:zinc ion binding"/>
    <property type="evidence" value="ECO:0007669"/>
    <property type="project" value="UniProtKB-KW"/>
</dbReference>
<dbReference type="PROSITE" id="PS50089">
    <property type="entry name" value="ZF_RING_2"/>
    <property type="match status" value="1"/>
</dbReference>
<evidence type="ECO:0000313" key="7">
    <source>
        <dbReference type="EMBL" id="RPA71022.1"/>
    </source>
</evidence>
<accession>A0A3N4H8A5</accession>
<protein>
    <recommendedName>
        <fullName evidence="6">RING-type domain-containing protein</fullName>
    </recommendedName>
</protein>
<organism evidence="7 8">
    <name type="scientific">Ascobolus immersus RN42</name>
    <dbReference type="NCBI Taxonomy" id="1160509"/>
    <lineage>
        <taxon>Eukaryota</taxon>
        <taxon>Fungi</taxon>
        <taxon>Dikarya</taxon>
        <taxon>Ascomycota</taxon>
        <taxon>Pezizomycotina</taxon>
        <taxon>Pezizomycetes</taxon>
        <taxon>Pezizales</taxon>
        <taxon>Ascobolaceae</taxon>
        <taxon>Ascobolus</taxon>
    </lineage>
</organism>
<dbReference type="InterPro" id="IPR013083">
    <property type="entry name" value="Znf_RING/FYVE/PHD"/>
</dbReference>
<feature type="compositionally biased region" description="Low complexity" evidence="5">
    <location>
        <begin position="360"/>
        <end position="372"/>
    </location>
</feature>
<dbReference type="SUPFAM" id="SSF57850">
    <property type="entry name" value="RING/U-box"/>
    <property type="match status" value="1"/>
</dbReference>
<dbReference type="InterPro" id="IPR017907">
    <property type="entry name" value="Znf_RING_CS"/>
</dbReference>
<reference evidence="7 8" key="1">
    <citation type="journal article" date="2018" name="Nat. Ecol. Evol.">
        <title>Pezizomycetes genomes reveal the molecular basis of ectomycorrhizal truffle lifestyle.</title>
        <authorList>
            <person name="Murat C."/>
            <person name="Payen T."/>
            <person name="Noel B."/>
            <person name="Kuo A."/>
            <person name="Morin E."/>
            <person name="Chen J."/>
            <person name="Kohler A."/>
            <person name="Krizsan K."/>
            <person name="Balestrini R."/>
            <person name="Da Silva C."/>
            <person name="Montanini B."/>
            <person name="Hainaut M."/>
            <person name="Levati E."/>
            <person name="Barry K.W."/>
            <person name="Belfiori B."/>
            <person name="Cichocki N."/>
            <person name="Clum A."/>
            <person name="Dockter R.B."/>
            <person name="Fauchery L."/>
            <person name="Guy J."/>
            <person name="Iotti M."/>
            <person name="Le Tacon F."/>
            <person name="Lindquist E.A."/>
            <person name="Lipzen A."/>
            <person name="Malagnac F."/>
            <person name="Mello A."/>
            <person name="Molinier V."/>
            <person name="Miyauchi S."/>
            <person name="Poulain J."/>
            <person name="Riccioni C."/>
            <person name="Rubini A."/>
            <person name="Sitrit Y."/>
            <person name="Splivallo R."/>
            <person name="Traeger S."/>
            <person name="Wang M."/>
            <person name="Zifcakova L."/>
            <person name="Wipf D."/>
            <person name="Zambonelli A."/>
            <person name="Paolocci F."/>
            <person name="Nowrousian M."/>
            <person name="Ottonello S."/>
            <person name="Baldrian P."/>
            <person name="Spatafora J.W."/>
            <person name="Henrissat B."/>
            <person name="Nagy L.G."/>
            <person name="Aury J.M."/>
            <person name="Wincker P."/>
            <person name="Grigoriev I.V."/>
            <person name="Bonfante P."/>
            <person name="Martin F.M."/>
        </authorList>
    </citation>
    <scope>NUCLEOTIDE SEQUENCE [LARGE SCALE GENOMIC DNA]</scope>
    <source>
        <strain evidence="7 8">RN42</strain>
    </source>
</reference>
<proteinExistence type="predicted"/>
<dbReference type="PROSITE" id="PS00518">
    <property type="entry name" value="ZF_RING_1"/>
    <property type="match status" value="1"/>
</dbReference>
<dbReference type="Proteomes" id="UP000275078">
    <property type="component" value="Unassembled WGS sequence"/>
</dbReference>
<evidence type="ECO:0000256" key="1">
    <source>
        <dbReference type="ARBA" id="ARBA00022723"/>
    </source>
</evidence>
<feature type="domain" description="RING-type" evidence="6">
    <location>
        <begin position="502"/>
        <end position="552"/>
    </location>
</feature>
<evidence type="ECO:0000256" key="4">
    <source>
        <dbReference type="PROSITE-ProRule" id="PRU00175"/>
    </source>
</evidence>
<evidence type="ECO:0000256" key="3">
    <source>
        <dbReference type="ARBA" id="ARBA00022833"/>
    </source>
</evidence>
<name>A0A3N4H8A5_ASCIM</name>
<keyword evidence="3" id="KW-0862">Zinc</keyword>
<gene>
    <name evidence="7" type="ORF">BJ508DRAFT_367920</name>
</gene>
<evidence type="ECO:0000313" key="8">
    <source>
        <dbReference type="Proteomes" id="UP000275078"/>
    </source>
</evidence>
<dbReference type="SMART" id="SM00184">
    <property type="entry name" value="RING"/>
    <property type="match status" value="1"/>
</dbReference>
<keyword evidence="1" id="KW-0479">Metal-binding</keyword>
<dbReference type="SMART" id="SM00726">
    <property type="entry name" value="UIM"/>
    <property type="match status" value="6"/>
</dbReference>
<evidence type="ECO:0000259" key="6">
    <source>
        <dbReference type="PROSITE" id="PS50089"/>
    </source>
</evidence>
<feature type="region of interest" description="Disordered" evidence="5">
    <location>
        <begin position="340"/>
        <end position="373"/>
    </location>
</feature>
<dbReference type="EMBL" id="ML119987">
    <property type="protein sequence ID" value="RPA71022.1"/>
    <property type="molecule type" value="Genomic_DNA"/>
</dbReference>
<keyword evidence="8" id="KW-1185">Reference proteome</keyword>